<feature type="transmembrane region" description="Helical" evidence="6">
    <location>
        <begin position="58"/>
        <end position="79"/>
    </location>
</feature>
<sequence>MGRTNLSVFMCTLIDTPESGEECSVLNSSECIRCNLRGGYLSGESIHDYHSIGHVISLSMWLLTIILGIGGLLGNYLIIRIVKKRNSERPFDILLMVLAAFDTFCCIVTGIGTTVTILCFQDWVLKGYIFMYIYYLSFSTVLFGRSASVFTTLLITIQSYLMIAFPVSSIRWFTSRSTKILSICVFIIAICLAVPRFSSMYIGLNPYHDHAVDHEMNKNVEQFRVSGLHRFHYLILPTKMHRFWYHTLNRAHMQIDFWLPLPLLIFFKFLTFSNVRKLNKKRKELNVSQEKQLQAVSMFLPVVILLFICNVAPILFYFLMELKAIVYREMYMLLCLSTALNSSLNFLIYYFRSRNFRIEADAMLSSVSSQFYAPNVYHINQRERNKAGDLEWSTSNNRRHSGSNIWY</sequence>
<evidence type="ECO:0000256" key="3">
    <source>
        <dbReference type="ARBA" id="ARBA00022692"/>
    </source>
</evidence>
<keyword evidence="5 6" id="KW-0472">Membrane</keyword>
<dbReference type="PRINTS" id="PR00237">
    <property type="entry name" value="GPCRRHODOPSN"/>
</dbReference>
<dbReference type="PANTHER" id="PTHR46641:SF2">
    <property type="entry name" value="FMRFAMIDE RECEPTOR"/>
    <property type="match status" value="1"/>
</dbReference>
<gene>
    <name evidence="8" type="ORF">ODALV1_LOCUS5701</name>
</gene>
<feature type="transmembrane region" description="Helical" evidence="6">
    <location>
        <begin position="91"/>
        <end position="112"/>
    </location>
</feature>
<evidence type="ECO:0000256" key="2">
    <source>
        <dbReference type="ARBA" id="ARBA00010663"/>
    </source>
</evidence>
<keyword evidence="9" id="KW-1185">Reference proteome</keyword>
<dbReference type="InterPro" id="IPR017452">
    <property type="entry name" value="GPCR_Rhodpsn_7TM"/>
</dbReference>
<dbReference type="Pfam" id="PF00001">
    <property type="entry name" value="7tm_1"/>
    <property type="match status" value="1"/>
</dbReference>
<proteinExistence type="inferred from homology"/>
<feature type="domain" description="G-protein coupled receptors family 1 profile" evidence="7">
    <location>
        <begin position="74"/>
        <end position="349"/>
    </location>
</feature>
<organism evidence="8 9">
    <name type="scientific">Orchesella dallaii</name>
    <dbReference type="NCBI Taxonomy" id="48710"/>
    <lineage>
        <taxon>Eukaryota</taxon>
        <taxon>Metazoa</taxon>
        <taxon>Ecdysozoa</taxon>
        <taxon>Arthropoda</taxon>
        <taxon>Hexapoda</taxon>
        <taxon>Collembola</taxon>
        <taxon>Entomobryomorpha</taxon>
        <taxon>Entomobryoidea</taxon>
        <taxon>Orchesellidae</taxon>
        <taxon>Orchesellinae</taxon>
        <taxon>Orchesella</taxon>
    </lineage>
</organism>
<evidence type="ECO:0000313" key="8">
    <source>
        <dbReference type="EMBL" id="CAL8084107.1"/>
    </source>
</evidence>
<accession>A0ABP1Q1U9</accession>
<evidence type="ECO:0000256" key="5">
    <source>
        <dbReference type="ARBA" id="ARBA00023136"/>
    </source>
</evidence>
<feature type="transmembrane region" description="Helical" evidence="6">
    <location>
        <begin position="296"/>
        <end position="319"/>
    </location>
</feature>
<evidence type="ECO:0000313" key="9">
    <source>
        <dbReference type="Proteomes" id="UP001642540"/>
    </source>
</evidence>
<dbReference type="InterPro" id="IPR052954">
    <property type="entry name" value="GPCR-Ligand_Int"/>
</dbReference>
<reference evidence="8 9" key="1">
    <citation type="submission" date="2024-08" db="EMBL/GenBank/DDBJ databases">
        <authorList>
            <person name="Cucini C."/>
            <person name="Frati F."/>
        </authorList>
    </citation>
    <scope>NUCLEOTIDE SEQUENCE [LARGE SCALE GENOMIC DNA]</scope>
</reference>
<name>A0ABP1Q1U9_9HEXA</name>
<evidence type="ECO:0000256" key="6">
    <source>
        <dbReference type="SAM" id="Phobius"/>
    </source>
</evidence>
<dbReference type="SUPFAM" id="SSF81321">
    <property type="entry name" value="Family A G protein-coupled receptor-like"/>
    <property type="match status" value="1"/>
</dbReference>
<feature type="transmembrane region" description="Helical" evidence="6">
    <location>
        <begin position="178"/>
        <end position="197"/>
    </location>
</feature>
<comment type="subcellular location">
    <subcellularLocation>
        <location evidence="1">Membrane</location>
    </subcellularLocation>
</comment>
<comment type="similarity">
    <text evidence="2">Belongs to the G-protein coupled receptor 1 family.</text>
</comment>
<evidence type="ECO:0000259" key="7">
    <source>
        <dbReference type="PROSITE" id="PS50262"/>
    </source>
</evidence>
<keyword evidence="4 6" id="KW-1133">Transmembrane helix</keyword>
<dbReference type="Gene3D" id="1.20.1070.10">
    <property type="entry name" value="Rhodopsin 7-helix transmembrane proteins"/>
    <property type="match status" value="1"/>
</dbReference>
<dbReference type="EMBL" id="CAXLJM020000017">
    <property type="protein sequence ID" value="CAL8084107.1"/>
    <property type="molecule type" value="Genomic_DNA"/>
</dbReference>
<feature type="transmembrane region" description="Helical" evidence="6">
    <location>
        <begin position="257"/>
        <end position="275"/>
    </location>
</feature>
<comment type="caution">
    <text evidence="8">The sequence shown here is derived from an EMBL/GenBank/DDBJ whole genome shotgun (WGS) entry which is preliminary data.</text>
</comment>
<dbReference type="Proteomes" id="UP001642540">
    <property type="component" value="Unassembled WGS sequence"/>
</dbReference>
<keyword evidence="3 6" id="KW-0812">Transmembrane</keyword>
<feature type="transmembrane region" description="Helical" evidence="6">
    <location>
        <begin position="331"/>
        <end position="351"/>
    </location>
</feature>
<evidence type="ECO:0000256" key="1">
    <source>
        <dbReference type="ARBA" id="ARBA00004370"/>
    </source>
</evidence>
<evidence type="ECO:0000256" key="4">
    <source>
        <dbReference type="ARBA" id="ARBA00022989"/>
    </source>
</evidence>
<feature type="transmembrane region" description="Helical" evidence="6">
    <location>
        <begin position="132"/>
        <end position="157"/>
    </location>
</feature>
<dbReference type="PROSITE" id="PS50262">
    <property type="entry name" value="G_PROTEIN_RECEP_F1_2"/>
    <property type="match status" value="1"/>
</dbReference>
<protein>
    <recommendedName>
        <fullName evidence="7">G-protein coupled receptors family 1 profile domain-containing protein</fullName>
    </recommendedName>
</protein>
<dbReference type="InterPro" id="IPR000276">
    <property type="entry name" value="GPCR_Rhodpsn"/>
</dbReference>
<dbReference type="PANTHER" id="PTHR46641">
    <property type="entry name" value="FMRFAMIDE RECEPTOR-RELATED"/>
    <property type="match status" value="1"/>
</dbReference>